<dbReference type="InterPro" id="IPR001891">
    <property type="entry name" value="Malic_OxRdtase"/>
</dbReference>
<feature type="binding site" evidence="1">
    <location>
        <position position="131"/>
    </location>
    <ligand>
        <name>(S)-malate</name>
        <dbReference type="ChEBI" id="CHEBI:15589"/>
    </ligand>
</feature>
<accession>A0A0C2DH24</accession>
<dbReference type="Gene3D" id="3.40.50.720">
    <property type="entry name" value="NAD(P)-binding Rossmann-like Domain"/>
    <property type="match status" value="1"/>
</dbReference>
<name>A0A0C2DH24_9BILA</name>
<dbReference type="CDD" id="cd05312">
    <property type="entry name" value="NAD_bind_1_malic_enz"/>
    <property type="match status" value="1"/>
</dbReference>
<dbReference type="GO" id="GO:0004473">
    <property type="term" value="F:malate dehydrogenase (decarboxylating) (NADP+) activity"/>
    <property type="evidence" value="ECO:0007669"/>
    <property type="project" value="TreeGrafter"/>
</dbReference>
<protein>
    <submittedName>
        <fullName evidence="3">Malic enzyme, NAD binding domain protein</fullName>
    </submittedName>
</protein>
<dbReference type="InterPro" id="IPR036291">
    <property type="entry name" value="NAD(P)-bd_dom_sf"/>
</dbReference>
<evidence type="ECO:0000313" key="4">
    <source>
        <dbReference type="Proteomes" id="UP000054047"/>
    </source>
</evidence>
<feature type="domain" description="Malic enzyme NAD-binding" evidence="2">
    <location>
        <begin position="16"/>
        <end position="245"/>
    </location>
</feature>
<dbReference type="EMBL" id="KN729840">
    <property type="protein sequence ID" value="KIH61757.1"/>
    <property type="molecule type" value="Genomic_DNA"/>
</dbReference>
<dbReference type="PIRSF" id="PIRSF000106">
    <property type="entry name" value="ME"/>
    <property type="match status" value="1"/>
</dbReference>
<sequence>MPLEHDTMITKYKKNLYVSLNFVMNQAATGVAEMCVRQMVDEGLTEKEACANIYMMDIDGLITKSRSATLSDRHLRFAKDLPDTKSLLEVVRTVKPGGLIGASTVAGAFTEEIIQEMANINPRPIIFALSNPTSKAECTAEAAFRITNGTVLFASGSPFDNVELNGKLYKPGQGNNAYIFPGIALGCVLFKAKHIPDKLFLLAARRVADSVTEKSLNTFSRLYPRLKSIRELSIQIAIEVGNYLYSHNLATLHPKPEDMELFVRQHIYSVEYTDLINKTYDWPAKDAKHGFPVPLLRRSSMDEE</sequence>
<dbReference type="PANTHER" id="PTHR23406">
    <property type="entry name" value="MALIC ENZYME-RELATED"/>
    <property type="match status" value="1"/>
</dbReference>
<dbReference type="SUPFAM" id="SSF51735">
    <property type="entry name" value="NAD(P)-binding Rossmann-fold domains"/>
    <property type="match status" value="1"/>
</dbReference>
<dbReference type="Proteomes" id="UP000054047">
    <property type="component" value="Unassembled WGS sequence"/>
</dbReference>
<dbReference type="AlphaFoldDB" id="A0A0C2DH24"/>
<gene>
    <name evidence="3" type="ORF">ANCDUO_07966</name>
</gene>
<dbReference type="InterPro" id="IPR012302">
    <property type="entry name" value="Malic_NAD-bd"/>
</dbReference>
<evidence type="ECO:0000313" key="3">
    <source>
        <dbReference type="EMBL" id="KIH61757.1"/>
    </source>
</evidence>
<feature type="binding site" evidence="1">
    <location>
        <position position="175"/>
    </location>
    <ligand>
        <name>(S)-malate</name>
        <dbReference type="ChEBI" id="CHEBI:15589"/>
    </ligand>
</feature>
<organism evidence="3 4">
    <name type="scientific">Ancylostoma duodenale</name>
    <dbReference type="NCBI Taxonomy" id="51022"/>
    <lineage>
        <taxon>Eukaryota</taxon>
        <taxon>Metazoa</taxon>
        <taxon>Ecdysozoa</taxon>
        <taxon>Nematoda</taxon>
        <taxon>Chromadorea</taxon>
        <taxon>Rhabditida</taxon>
        <taxon>Rhabditina</taxon>
        <taxon>Rhabditomorpha</taxon>
        <taxon>Strongyloidea</taxon>
        <taxon>Ancylostomatidae</taxon>
        <taxon>Ancylostomatinae</taxon>
        <taxon>Ancylostoma</taxon>
    </lineage>
</organism>
<dbReference type="OrthoDB" id="5365701at2759"/>
<keyword evidence="4" id="KW-1185">Reference proteome</keyword>
<dbReference type="Pfam" id="PF03949">
    <property type="entry name" value="Malic_M"/>
    <property type="match status" value="1"/>
</dbReference>
<proteinExistence type="predicted"/>
<dbReference type="GO" id="GO:0006108">
    <property type="term" value="P:malate metabolic process"/>
    <property type="evidence" value="ECO:0007669"/>
    <property type="project" value="TreeGrafter"/>
</dbReference>
<dbReference type="PANTHER" id="PTHR23406:SF90">
    <property type="entry name" value="MALIC ENZYME-RELATED"/>
    <property type="match status" value="1"/>
</dbReference>
<dbReference type="GO" id="GO:0051287">
    <property type="term" value="F:NAD binding"/>
    <property type="evidence" value="ECO:0007669"/>
    <property type="project" value="InterPro"/>
</dbReference>
<dbReference type="PRINTS" id="PR00072">
    <property type="entry name" value="MALOXRDTASE"/>
</dbReference>
<evidence type="ECO:0000259" key="2">
    <source>
        <dbReference type="SMART" id="SM00919"/>
    </source>
</evidence>
<dbReference type="SMART" id="SM00919">
    <property type="entry name" value="Malic_M"/>
    <property type="match status" value="1"/>
</dbReference>
<reference evidence="3 4" key="1">
    <citation type="submission" date="2013-12" db="EMBL/GenBank/DDBJ databases">
        <title>Draft genome of the parsitic nematode Ancylostoma duodenale.</title>
        <authorList>
            <person name="Mitreva M."/>
        </authorList>
    </citation>
    <scope>NUCLEOTIDE SEQUENCE [LARGE SCALE GENOMIC DNA]</scope>
    <source>
        <strain evidence="3 4">Zhejiang</strain>
    </source>
</reference>
<evidence type="ECO:0000256" key="1">
    <source>
        <dbReference type="PIRSR" id="PIRSR000106-2"/>
    </source>
</evidence>
<dbReference type="GO" id="GO:0005739">
    <property type="term" value="C:mitochondrion"/>
    <property type="evidence" value="ECO:0007669"/>
    <property type="project" value="TreeGrafter"/>
</dbReference>